<evidence type="ECO:0000313" key="2">
    <source>
        <dbReference type="Proteomes" id="UP000242705"/>
    </source>
</evidence>
<evidence type="ECO:0000313" key="1">
    <source>
        <dbReference type="EMBL" id="PSR22668.1"/>
    </source>
</evidence>
<organism evidence="1 2">
    <name type="scientific">Sulfobacillus thermosulfidooxidans</name>
    <dbReference type="NCBI Taxonomy" id="28034"/>
    <lineage>
        <taxon>Bacteria</taxon>
        <taxon>Bacillati</taxon>
        <taxon>Bacillota</taxon>
        <taxon>Clostridia</taxon>
        <taxon>Eubacteriales</taxon>
        <taxon>Clostridiales Family XVII. Incertae Sedis</taxon>
        <taxon>Sulfobacillus</taxon>
    </lineage>
</organism>
<name>A0A2T2WK95_SULTH</name>
<dbReference type="Proteomes" id="UP000242705">
    <property type="component" value="Unassembled WGS sequence"/>
</dbReference>
<accession>A0A2T2WK95</accession>
<comment type="caution">
    <text evidence="1">The sequence shown here is derived from an EMBL/GenBank/DDBJ whole genome shotgun (WGS) entry which is preliminary data.</text>
</comment>
<sequence length="61" mass="6274">TSVGEGLAGGGERGMIGWNRLSHNPLAVFVHIMRREAPGPTLTVVGYGVVTMTPVSSNAAP</sequence>
<reference evidence="1 2" key="1">
    <citation type="journal article" date="2014" name="BMC Genomics">
        <title>Comparison of environmental and isolate Sulfobacillus genomes reveals diverse carbon, sulfur, nitrogen, and hydrogen metabolisms.</title>
        <authorList>
            <person name="Justice N.B."/>
            <person name="Norman A."/>
            <person name="Brown C.T."/>
            <person name="Singh A."/>
            <person name="Thomas B.C."/>
            <person name="Banfield J.F."/>
        </authorList>
    </citation>
    <scope>NUCLEOTIDE SEQUENCE [LARGE SCALE GENOMIC DNA]</scope>
    <source>
        <strain evidence="1">AMDSBA5</strain>
    </source>
</reference>
<dbReference type="EMBL" id="PXYX01000081">
    <property type="protein sequence ID" value="PSR22668.1"/>
    <property type="molecule type" value="Genomic_DNA"/>
</dbReference>
<feature type="non-terminal residue" evidence="1">
    <location>
        <position position="1"/>
    </location>
</feature>
<proteinExistence type="predicted"/>
<protein>
    <submittedName>
        <fullName evidence="1">Uncharacterized protein</fullName>
    </submittedName>
</protein>
<gene>
    <name evidence="1" type="ORF">C7B47_16430</name>
</gene>
<dbReference type="AlphaFoldDB" id="A0A2T2WK95"/>